<accession>A0AAD5TAE6</accession>
<comment type="subcellular location">
    <subcellularLocation>
        <location evidence="1 7">Nucleus</location>
    </subcellularLocation>
</comment>
<evidence type="ECO:0000256" key="6">
    <source>
        <dbReference type="ARBA" id="ARBA00023242"/>
    </source>
</evidence>
<name>A0AAD5TAE6_9FUNG</name>
<dbReference type="InterPro" id="IPR005037">
    <property type="entry name" value="PRP38"/>
</dbReference>
<dbReference type="AlphaFoldDB" id="A0AAD5TAE6"/>
<gene>
    <name evidence="9" type="primary">PRPF38B</name>
    <name evidence="9" type="ORF">HK100_009629</name>
</gene>
<evidence type="ECO:0000256" key="1">
    <source>
        <dbReference type="ARBA" id="ARBA00004123"/>
    </source>
</evidence>
<dbReference type="GO" id="GO:0000398">
    <property type="term" value="P:mRNA splicing, via spliceosome"/>
    <property type="evidence" value="ECO:0007669"/>
    <property type="project" value="UniProtKB-UniRule"/>
</dbReference>
<evidence type="ECO:0000256" key="3">
    <source>
        <dbReference type="ARBA" id="ARBA00022664"/>
    </source>
</evidence>
<sequence>MCDPAALWDWLGPYLDDEEEVRVEGGVRPTVWTIGKVCKTLLTDQKWLGTMLPRIPVPVMRDLEVKIKQNVFPGGGADDSRQGGNIRARSRSPRHPPASGFGGGRGNVTRDYNDDLDYGDEPSRKRISSRSRSPPVRRHRDFLPRRDHDGGGGKDHSSRDYIDVNRDYGAGRDIRDRDKRGGSGGVGYRDSRDKRDPRDRARDRDREYRSGRDRERDYR</sequence>
<evidence type="ECO:0000256" key="8">
    <source>
        <dbReference type="SAM" id="MobiDB-lite"/>
    </source>
</evidence>
<proteinExistence type="inferred from homology"/>
<dbReference type="Proteomes" id="UP001211907">
    <property type="component" value="Unassembled WGS sequence"/>
</dbReference>
<feature type="compositionally biased region" description="Basic and acidic residues" evidence="8">
    <location>
        <begin position="189"/>
        <end position="219"/>
    </location>
</feature>
<evidence type="ECO:0000256" key="2">
    <source>
        <dbReference type="ARBA" id="ARBA00006164"/>
    </source>
</evidence>
<evidence type="ECO:0000256" key="7">
    <source>
        <dbReference type="RuleBase" id="RU367025"/>
    </source>
</evidence>
<comment type="similarity">
    <text evidence="2 7">Belongs to the PRP38 family.</text>
</comment>
<evidence type="ECO:0000256" key="4">
    <source>
        <dbReference type="ARBA" id="ARBA00022728"/>
    </source>
</evidence>
<dbReference type="EMBL" id="JADGJH010000005">
    <property type="protein sequence ID" value="KAJ3143130.1"/>
    <property type="molecule type" value="Genomic_DNA"/>
</dbReference>
<keyword evidence="10" id="KW-1185">Reference proteome</keyword>
<feature type="compositionally biased region" description="Basic and acidic residues" evidence="8">
    <location>
        <begin position="141"/>
        <end position="181"/>
    </location>
</feature>
<organism evidence="9 10">
    <name type="scientific">Physocladia obscura</name>
    <dbReference type="NCBI Taxonomy" id="109957"/>
    <lineage>
        <taxon>Eukaryota</taxon>
        <taxon>Fungi</taxon>
        <taxon>Fungi incertae sedis</taxon>
        <taxon>Chytridiomycota</taxon>
        <taxon>Chytridiomycota incertae sedis</taxon>
        <taxon>Chytridiomycetes</taxon>
        <taxon>Chytridiales</taxon>
        <taxon>Chytriomycetaceae</taxon>
        <taxon>Physocladia</taxon>
    </lineage>
</organism>
<feature type="region of interest" description="Disordered" evidence="8">
    <location>
        <begin position="71"/>
        <end position="219"/>
    </location>
</feature>
<keyword evidence="5 7" id="KW-0508">mRNA splicing</keyword>
<dbReference type="PANTHER" id="PTHR23142">
    <property type="entry name" value="PRE-MRNA-SPLICING FACTOR 38A-RELATED"/>
    <property type="match status" value="1"/>
</dbReference>
<feature type="compositionally biased region" description="Basic residues" evidence="8">
    <location>
        <begin position="125"/>
        <end position="140"/>
    </location>
</feature>
<protein>
    <recommendedName>
        <fullName evidence="7">Pre-mRNA-splicing factor 38</fullName>
    </recommendedName>
</protein>
<keyword evidence="4 7" id="KW-0747">Spliceosome</keyword>
<evidence type="ECO:0000313" key="10">
    <source>
        <dbReference type="Proteomes" id="UP001211907"/>
    </source>
</evidence>
<keyword evidence="3 7" id="KW-0507">mRNA processing</keyword>
<evidence type="ECO:0000256" key="5">
    <source>
        <dbReference type="ARBA" id="ARBA00023187"/>
    </source>
</evidence>
<comment type="function">
    <text evidence="7">Required for pre-mRNA splicing.</text>
</comment>
<dbReference type="Pfam" id="PF03371">
    <property type="entry name" value="PRP38"/>
    <property type="match status" value="1"/>
</dbReference>
<keyword evidence="6 7" id="KW-0539">Nucleus</keyword>
<evidence type="ECO:0000313" key="9">
    <source>
        <dbReference type="EMBL" id="KAJ3143130.1"/>
    </source>
</evidence>
<comment type="caution">
    <text evidence="9">The sequence shown here is derived from an EMBL/GenBank/DDBJ whole genome shotgun (WGS) entry which is preliminary data.</text>
</comment>
<reference evidence="9" key="1">
    <citation type="submission" date="2020-05" db="EMBL/GenBank/DDBJ databases">
        <title>Phylogenomic resolution of chytrid fungi.</title>
        <authorList>
            <person name="Stajich J.E."/>
            <person name="Amses K."/>
            <person name="Simmons R."/>
            <person name="Seto K."/>
            <person name="Myers J."/>
            <person name="Bonds A."/>
            <person name="Quandt C.A."/>
            <person name="Barry K."/>
            <person name="Liu P."/>
            <person name="Grigoriev I."/>
            <person name="Longcore J.E."/>
            <person name="James T.Y."/>
        </authorList>
    </citation>
    <scope>NUCLEOTIDE SEQUENCE</scope>
    <source>
        <strain evidence="9">JEL0513</strain>
    </source>
</reference>
<dbReference type="GO" id="GO:0005681">
    <property type="term" value="C:spliceosomal complex"/>
    <property type="evidence" value="ECO:0007669"/>
    <property type="project" value="UniProtKB-KW"/>
</dbReference>